<feature type="region of interest" description="Disordered" evidence="4">
    <location>
        <begin position="695"/>
        <end position="716"/>
    </location>
</feature>
<sequence length="1971" mass="210030">MPGPRGPRAGGAPGVLGGGPGGGAPGGPGGGALPPRVRSAGPSVAAGMAVCARLCGVGPSRGCRRRQQRRDPAEAAEADSEADTDPEEERIEAGAAALAGPGAGGAGPAPPPRCSLLELPPELLVEIFAALPGTDLPSLARVCTTFRRILHTDTIWRRRCREEYGVCEDLRKLEIAGVSCRDVYAKHILGLWQPDIGPYGGLLNVVVDGLFIVGWMYLPPHDPHVDDPMRFKPLFRIHLMERRSATVECMYGHRGPHNGHVQIVKKDEFSTKCNQTDHHRMPGGRQEEFRTWLREEWGRTLEDIFHEHMQELILMKFIYTSQYDNCLTYRRIYLPPSHPGDLIRPGLFKGTYGSHGLEIVMLSFHGQLARGTKVTQSSHRPGHCASASRPTAWTASRGHGPVPVGEPSRWVLAREPQLGRACARGRGRPPPAPDRQPRSQGDPNIPAGQQTVEVDLARRIRLPAVEDLRSFSELSRVVLEARGQARQEQQRERQREAAAPDGEARGPAQPGAELPAEKDGAAVAEQPAHFYGTGLIAGHGFTSPERTPGLFVLFDEDRFGFVWLELKSFSLYSRVQAAFRHAAAPGDPVSLSLAQMRSVPSAAPRRPVCCECQAGFGGRLPVPRGEAALPYWVPLSLRPRRQVSHLASTVTGRRGHCGDRAPRESRVVGVTFCRLWEALCVLFDRSWSYSRCGRPSPAVPGSPAPPAARPQPPDGLRGSRSAWLSLRAVWARPWGRRFLVSTICSVRPALRDRLAGEGTGRSPRCLSRRCCHGHSGPFSVDAARGSRGRRGPEWRPCKGISVAVTAPSGDQQRLGVASRPLPPASCLTAPFLLRTAPVGTATRTPQAHGTLPCLASRCDPLRKLPTPRCCSGVILPPGPAGLGRTASWLSAAPPGVALADAWGSRGLVTPRRWQLLVAGGPEVEGLSGPGCLFSGRPCRVWSCLAGSSHSYREWWEHVLGLRQRGTWGVLPSLRWLPCSRWCVRGEVAGPGRWAGLGAGGLTGRALVLVLWSREASRPGLVLLALLFHTPAGACCPRGSVLRAQLRFSLHLLRSHIRLDGSPQPPRAPVLPGPGSVSVLCCAVLRMQKMVRLHVPKATKVCPCPCQHFGGRLPMPRSQATLPYWVPLVLRSPQKVRGGPERAGGPGAAQRWAGAVFPDSAPGDLGRVRLHCSEGPDPALPSPLRLTPRVARPWQARGWQGSVPPGSWVAARRQAQSSSCVSWRPMEALSPRLCPAQATEPFSVTWLTPSTHVLVFQAVKRQQSFKDTAGRRGPKHMVVDVGASHPKEPQYLCCALTGPWSTAGDGLVACRCGACTVLSVGGSVLTPAAGKPQSSLHLLRVCVHGDASPTLSTRTCGARCSVSVSPCAQRPPPLCARRHALGPALASTSRAPAPEVPQLHGCLACAVLDVARALVLHPPLACWAHLCGAHSCAGTRRGGHKRDCVTGTRSWGHEGLEPQAKGRGWTRVQGGHCRPPPPCHRPQGRERAAQRDPAAGAWKRVSQWAGAQRGASQTRRLSRRGHGCRAARKHGVATEGLELGVGRQAPGSRARPAQSQSPVRAHVLPVHLWWSSHRGASLHTCACSAPCVGGMRTARLQRDETAPAVCWPDGLEPAGVRAWPWGRAGAAASLTGGFARANQPQLPSLALGSSAPRQPEREEESGEAKPVDSSSGSKRKGGPTALGPLASSRDPAVFPGCPPPQRPPPSWEAGQRPSALRPDCPLPPRPPGSAFLAPRLARLQRRALPEQTVAAAGPRQREPPAPGWGARPPSPLPPLSLGLLNFLQAVLRAISGVRGCIRDRDSPAVRETGETGALVRTLVCGLVLGAAPPPSRALRGDSQCGAYPPRHAALSPAPAAPPEEGQRRVRMHQGSATASLPVPGPPASPPQQALQPPCDSGRGLPLTRPHSAQLPAGARLCTGHHVQLHGSGTAPVPRVASAAARPTSLPAPAVSLLPPLSGLSGNARPLWASPQC</sequence>
<feature type="region of interest" description="Disordered" evidence="4">
    <location>
        <begin position="485"/>
        <end position="521"/>
    </location>
</feature>
<dbReference type="InterPro" id="IPR027919">
    <property type="entry name" value="DUF4568"/>
</dbReference>
<accession>A0A8J5ZQF3</accession>
<dbReference type="GO" id="GO:0016567">
    <property type="term" value="P:protein ubiquitination"/>
    <property type="evidence" value="ECO:0007669"/>
    <property type="project" value="UniProtKB-UniPathway"/>
</dbReference>
<dbReference type="PANTHER" id="PTHR10706">
    <property type="entry name" value="F-BOX FAMILY PROTEIN"/>
    <property type="match status" value="1"/>
</dbReference>
<keyword evidence="7" id="KW-1185">Reference proteome</keyword>
<dbReference type="SMART" id="SM00256">
    <property type="entry name" value="FBOX"/>
    <property type="match status" value="1"/>
</dbReference>
<dbReference type="Proteomes" id="UP000700334">
    <property type="component" value="Unassembled WGS sequence"/>
</dbReference>
<dbReference type="Gene3D" id="1.20.1280.50">
    <property type="match status" value="1"/>
</dbReference>
<feature type="compositionally biased region" description="Pro residues" evidence="4">
    <location>
        <begin position="697"/>
        <end position="713"/>
    </location>
</feature>
<feature type="region of interest" description="Disordered" evidence="4">
    <location>
        <begin position="420"/>
        <end position="450"/>
    </location>
</feature>
<feature type="compositionally biased region" description="Basic and acidic residues" evidence="4">
    <location>
        <begin position="485"/>
        <end position="504"/>
    </location>
</feature>
<dbReference type="Pfam" id="PF12014">
    <property type="entry name" value="Cyclin_D1_bind"/>
    <property type="match status" value="2"/>
</dbReference>
<feature type="region of interest" description="Disordered" evidence="4">
    <location>
        <begin position="1"/>
        <end position="40"/>
    </location>
</feature>
<evidence type="ECO:0000256" key="1">
    <source>
        <dbReference type="ARBA" id="ARBA00004906"/>
    </source>
</evidence>
<dbReference type="PANTHER" id="PTHR10706:SF130">
    <property type="entry name" value="F-BOX ONLY PROTEIN 31"/>
    <property type="match status" value="1"/>
</dbReference>
<feature type="compositionally biased region" description="Acidic residues" evidence="4">
    <location>
        <begin position="74"/>
        <end position="90"/>
    </location>
</feature>
<dbReference type="InterPro" id="IPR045048">
    <property type="entry name" value="FBXO31/39"/>
</dbReference>
<dbReference type="GO" id="GO:0019005">
    <property type="term" value="C:SCF ubiquitin ligase complex"/>
    <property type="evidence" value="ECO:0007669"/>
    <property type="project" value="TreeGrafter"/>
</dbReference>
<proteinExistence type="inferred from homology"/>
<dbReference type="Pfam" id="PF15132">
    <property type="entry name" value="DUF4568"/>
    <property type="match status" value="2"/>
</dbReference>
<reference evidence="6" key="1">
    <citation type="journal article" date="2021" name="Evol. Appl.">
        <title>The genome of the Pyrenean desman and the effects of bottlenecks and inbreeding on the genomic landscape of an endangered species.</title>
        <authorList>
            <person name="Escoda L."/>
            <person name="Castresana J."/>
        </authorList>
    </citation>
    <scope>NUCLEOTIDE SEQUENCE</scope>
    <source>
        <strain evidence="6">IBE-C5619</strain>
    </source>
</reference>
<dbReference type="PROSITE" id="PS50181">
    <property type="entry name" value="FBOX"/>
    <property type="match status" value="1"/>
</dbReference>
<dbReference type="SUPFAM" id="SSF81383">
    <property type="entry name" value="F-box domain"/>
    <property type="match status" value="1"/>
</dbReference>
<dbReference type="UniPathway" id="UPA00143"/>
<dbReference type="Pfam" id="PF12937">
    <property type="entry name" value="F-box-like"/>
    <property type="match status" value="1"/>
</dbReference>
<evidence type="ECO:0000313" key="6">
    <source>
        <dbReference type="EMBL" id="KAG8508368.1"/>
    </source>
</evidence>
<dbReference type="GO" id="GO:0031146">
    <property type="term" value="P:SCF-dependent proteasomal ubiquitin-dependent protein catabolic process"/>
    <property type="evidence" value="ECO:0007669"/>
    <property type="project" value="TreeGrafter"/>
</dbReference>
<protein>
    <submittedName>
        <fullName evidence="6">F-box only protein 31</fullName>
    </submittedName>
</protein>
<keyword evidence="3" id="KW-0833">Ubl conjugation pathway</keyword>
<feature type="region of interest" description="Disordered" evidence="4">
    <location>
        <begin position="56"/>
        <end position="90"/>
    </location>
</feature>
<dbReference type="InterPro" id="IPR036047">
    <property type="entry name" value="F-box-like_dom_sf"/>
</dbReference>
<feature type="region of interest" description="Disordered" evidence="4">
    <location>
        <begin position="1454"/>
        <end position="1536"/>
    </location>
</feature>
<feature type="domain" description="F-box" evidence="5">
    <location>
        <begin position="113"/>
        <end position="159"/>
    </location>
</feature>
<feature type="compositionally biased region" description="Low complexity" evidence="4">
    <location>
        <begin position="1843"/>
        <end position="1852"/>
    </location>
</feature>
<feature type="compositionally biased region" description="Basic residues" evidence="4">
    <location>
        <begin position="1515"/>
        <end position="1530"/>
    </location>
</feature>
<organism evidence="6 7">
    <name type="scientific">Galemys pyrenaicus</name>
    <name type="common">Iberian desman</name>
    <name type="synonym">Pyrenean desman</name>
    <dbReference type="NCBI Taxonomy" id="202257"/>
    <lineage>
        <taxon>Eukaryota</taxon>
        <taxon>Metazoa</taxon>
        <taxon>Chordata</taxon>
        <taxon>Craniata</taxon>
        <taxon>Vertebrata</taxon>
        <taxon>Euteleostomi</taxon>
        <taxon>Mammalia</taxon>
        <taxon>Eutheria</taxon>
        <taxon>Laurasiatheria</taxon>
        <taxon>Eulipotyphla</taxon>
        <taxon>Talpidae</taxon>
        <taxon>Galemys</taxon>
    </lineage>
</organism>
<dbReference type="EMBL" id="JAGFMF010012032">
    <property type="protein sequence ID" value="KAG8508368.1"/>
    <property type="molecule type" value="Genomic_DNA"/>
</dbReference>
<feature type="region of interest" description="Disordered" evidence="4">
    <location>
        <begin position="1640"/>
        <end position="1730"/>
    </location>
</feature>
<comment type="similarity">
    <text evidence="2">Belongs to the FBXO31 family.</text>
</comment>
<feature type="compositionally biased region" description="Pro residues" evidence="4">
    <location>
        <begin position="1695"/>
        <end position="1705"/>
    </location>
</feature>
<dbReference type="OrthoDB" id="722566at2759"/>
<name>A0A8J5ZQF3_GALPY</name>
<gene>
    <name evidence="6" type="ORF">J0S82_006869</name>
</gene>
<comment type="caution">
    <text evidence="6">The sequence shown here is derived from an EMBL/GenBank/DDBJ whole genome shotgun (WGS) entry which is preliminary data.</text>
</comment>
<comment type="pathway">
    <text evidence="1">Protein modification; protein ubiquitination.</text>
</comment>
<feature type="compositionally biased region" description="Polar residues" evidence="4">
    <location>
        <begin position="439"/>
        <end position="450"/>
    </location>
</feature>
<dbReference type="InterPro" id="IPR001810">
    <property type="entry name" value="F-box_dom"/>
</dbReference>
<evidence type="ECO:0000256" key="3">
    <source>
        <dbReference type="ARBA" id="ARBA00022786"/>
    </source>
</evidence>
<feature type="region of interest" description="Disordered" evidence="4">
    <location>
        <begin position="1834"/>
        <end position="1895"/>
    </location>
</feature>
<feature type="region of interest" description="Disordered" evidence="4">
    <location>
        <begin position="374"/>
        <end position="408"/>
    </location>
</feature>
<evidence type="ECO:0000256" key="2">
    <source>
        <dbReference type="ARBA" id="ARBA00010611"/>
    </source>
</evidence>
<feature type="compositionally biased region" description="Gly residues" evidence="4">
    <location>
        <begin position="8"/>
        <end position="32"/>
    </location>
</feature>
<evidence type="ECO:0000313" key="7">
    <source>
        <dbReference type="Proteomes" id="UP000700334"/>
    </source>
</evidence>
<evidence type="ECO:0000259" key="5">
    <source>
        <dbReference type="PROSITE" id="PS50181"/>
    </source>
</evidence>
<feature type="region of interest" description="Disordered" evidence="4">
    <location>
        <begin position="1746"/>
        <end position="1768"/>
    </location>
</feature>
<evidence type="ECO:0000256" key="4">
    <source>
        <dbReference type="SAM" id="MobiDB-lite"/>
    </source>
</evidence>